<feature type="transmembrane region" description="Helical" evidence="3">
    <location>
        <begin position="277"/>
        <end position="298"/>
    </location>
</feature>
<dbReference type="GO" id="GO:0016020">
    <property type="term" value="C:membrane"/>
    <property type="evidence" value="ECO:0007669"/>
    <property type="project" value="UniProtKB-SubCell"/>
</dbReference>
<comment type="subcellular location">
    <subcellularLocation>
        <location evidence="1">Membrane</location>
        <topology evidence="1">Multi-pass membrane protein</topology>
    </subcellularLocation>
</comment>
<keyword evidence="3" id="KW-0472">Membrane</keyword>
<dbReference type="PANTHER" id="PTHR11360:SF284">
    <property type="entry name" value="EG:103B4.3 PROTEIN-RELATED"/>
    <property type="match status" value="1"/>
</dbReference>
<feature type="transmembrane region" description="Helical" evidence="3">
    <location>
        <begin position="248"/>
        <end position="265"/>
    </location>
</feature>
<feature type="transmembrane region" description="Helical" evidence="3">
    <location>
        <begin position="44"/>
        <end position="66"/>
    </location>
</feature>
<feature type="transmembrane region" description="Helical" evidence="3">
    <location>
        <begin position="78"/>
        <end position="95"/>
    </location>
</feature>
<comment type="similarity">
    <text evidence="2">Belongs to the major facilitator superfamily. Monocarboxylate porter (TC 2.A.1.13) family.</text>
</comment>
<evidence type="ECO:0000313" key="5">
    <source>
        <dbReference type="Proteomes" id="UP000054144"/>
    </source>
</evidence>
<dbReference type="EMBL" id="KN882034">
    <property type="protein sequence ID" value="KIY46378.1"/>
    <property type="molecule type" value="Genomic_DNA"/>
</dbReference>
<feature type="transmembrane region" description="Helical" evidence="3">
    <location>
        <begin position="101"/>
        <end position="124"/>
    </location>
</feature>
<reference evidence="4 5" key="1">
    <citation type="journal article" date="2015" name="Fungal Genet. Biol.">
        <title>Evolution of novel wood decay mechanisms in Agaricales revealed by the genome sequences of Fistulina hepatica and Cylindrobasidium torrendii.</title>
        <authorList>
            <person name="Floudas D."/>
            <person name="Held B.W."/>
            <person name="Riley R."/>
            <person name="Nagy L.G."/>
            <person name="Koehler G."/>
            <person name="Ransdell A.S."/>
            <person name="Younus H."/>
            <person name="Chow J."/>
            <person name="Chiniquy J."/>
            <person name="Lipzen A."/>
            <person name="Tritt A."/>
            <person name="Sun H."/>
            <person name="Haridas S."/>
            <person name="LaButti K."/>
            <person name="Ohm R.A."/>
            <person name="Kues U."/>
            <person name="Blanchette R.A."/>
            <person name="Grigoriev I.V."/>
            <person name="Minto R.E."/>
            <person name="Hibbett D.S."/>
        </authorList>
    </citation>
    <scope>NUCLEOTIDE SEQUENCE [LARGE SCALE GENOMIC DNA]</scope>
    <source>
        <strain evidence="4 5">ATCC 64428</strain>
    </source>
</reference>
<dbReference type="AlphaFoldDB" id="A0A0D7A6E6"/>
<evidence type="ECO:0000256" key="3">
    <source>
        <dbReference type="SAM" id="Phobius"/>
    </source>
</evidence>
<dbReference type="Gene3D" id="1.20.1250.20">
    <property type="entry name" value="MFS general substrate transporter like domains"/>
    <property type="match status" value="1"/>
</dbReference>
<keyword evidence="5" id="KW-1185">Reference proteome</keyword>
<evidence type="ECO:0000256" key="1">
    <source>
        <dbReference type="ARBA" id="ARBA00004141"/>
    </source>
</evidence>
<dbReference type="InterPro" id="IPR011701">
    <property type="entry name" value="MFS"/>
</dbReference>
<dbReference type="InterPro" id="IPR036259">
    <property type="entry name" value="MFS_trans_sf"/>
</dbReference>
<sequence length="345" mass="37953">FPEGGLDAWLVVLGSYANAFGNTNSEHADYYTREYMTNYSTSEIGWIGGIQFCLIFSSAIVTGRLFDRGYLCIVASRDTSHVLTMFFWPVFMLSLTQKNQYYQVFLSQGVGVGLSCGLTYVPTLSVVSHYFQRRRALAMGCVSAGSALGAVLHPIILNKLFNNPSIGFHNGVRIDGGINTFLFLISVCLTKTRLPPKKNLKPIPFVRFLKEPAYALVCLGTALCFFGLFYPIFYLQLNAVSHGVDESLAFYALSVLNAASLFGRVTPMFYTHRLGVFNLLAFFNIALGVVACTMSVVHNLAGTMIFAVFYGFTNGGVIITFLPALLAHDQSEIGVRMGICFFFSG</sequence>
<protein>
    <submittedName>
        <fullName evidence="4">MFS general substrate transporter</fullName>
    </submittedName>
</protein>
<organism evidence="4 5">
    <name type="scientific">Fistulina hepatica ATCC 64428</name>
    <dbReference type="NCBI Taxonomy" id="1128425"/>
    <lineage>
        <taxon>Eukaryota</taxon>
        <taxon>Fungi</taxon>
        <taxon>Dikarya</taxon>
        <taxon>Basidiomycota</taxon>
        <taxon>Agaricomycotina</taxon>
        <taxon>Agaricomycetes</taxon>
        <taxon>Agaricomycetidae</taxon>
        <taxon>Agaricales</taxon>
        <taxon>Fistulinaceae</taxon>
        <taxon>Fistulina</taxon>
    </lineage>
</organism>
<evidence type="ECO:0000313" key="4">
    <source>
        <dbReference type="EMBL" id="KIY46378.1"/>
    </source>
</evidence>
<dbReference type="PANTHER" id="PTHR11360">
    <property type="entry name" value="MONOCARBOXYLATE TRANSPORTER"/>
    <property type="match status" value="1"/>
</dbReference>
<dbReference type="GO" id="GO:0022857">
    <property type="term" value="F:transmembrane transporter activity"/>
    <property type="evidence" value="ECO:0007669"/>
    <property type="project" value="InterPro"/>
</dbReference>
<dbReference type="SUPFAM" id="SSF103473">
    <property type="entry name" value="MFS general substrate transporter"/>
    <property type="match status" value="1"/>
</dbReference>
<feature type="transmembrane region" description="Helical" evidence="3">
    <location>
        <begin position="214"/>
        <end position="236"/>
    </location>
</feature>
<dbReference type="Proteomes" id="UP000054144">
    <property type="component" value="Unassembled WGS sequence"/>
</dbReference>
<evidence type="ECO:0000256" key="2">
    <source>
        <dbReference type="ARBA" id="ARBA00006727"/>
    </source>
</evidence>
<feature type="transmembrane region" description="Helical" evidence="3">
    <location>
        <begin position="136"/>
        <end position="156"/>
    </location>
</feature>
<keyword evidence="3" id="KW-0812">Transmembrane</keyword>
<accession>A0A0D7A6E6</accession>
<feature type="transmembrane region" description="Helical" evidence="3">
    <location>
        <begin position="304"/>
        <end position="327"/>
    </location>
</feature>
<dbReference type="OrthoDB" id="6499973at2759"/>
<name>A0A0D7A6E6_9AGAR</name>
<proteinExistence type="inferred from homology"/>
<keyword evidence="3" id="KW-1133">Transmembrane helix</keyword>
<dbReference type="Pfam" id="PF07690">
    <property type="entry name" value="MFS_1"/>
    <property type="match status" value="1"/>
</dbReference>
<gene>
    <name evidence="4" type="ORF">FISHEDRAFT_22273</name>
</gene>
<dbReference type="InterPro" id="IPR050327">
    <property type="entry name" value="Proton-linked_MCT"/>
</dbReference>
<feature type="non-terminal residue" evidence="4">
    <location>
        <position position="345"/>
    </location>
</feature>
<feature type="non-terminal residue" evidence="4">
    <location>
        <position position="1"/>
    </location>
</feature>